<keyword evidence="2" id="KW-0808">Transferase</keyword>
<dbReference type="SUPFAM" id="SSF53448">
    <property type="entry name" value="Nucleotide-diphospho-sugar transferases"/>
    <property type="match status" value="1"/>
</dbReference>
<organism evidence="2 3">
    <name type="scientific">Comamonas testosteroni</name>
    <name type="common">Pseudomonas testosteroni</name>
    <dbReference type="NCBI Taxonomy" id="285"/>
    <lineage>
        <taxon>Bacteria</taxon>
        <taxon>Pseudomonadati</taxon>
        <taxon>Pseudomonadota</taxon>
        <taxon>Betaproteobacteria</taxon>
        <taxon>Burkholderiales</taxon>
        <taxon>Comamonadaceae</taxon>
        <taxon>Comamonas</taxon>
    </lineage>
</organism>
<keyword evidence="3" id="KW-1185">Reference proteome</keyword>
<gene>
    <name evidence="2" type="ORF">DZC30_06085</name>
</gene>
<evidence type="ECO:0000313" key="3">
    <source>
        <dbReference type="Proteomes" id="UP000261948"/>
    </source>
</evidence>
<evidence type="ECO:0000259" key="1">
    <source>
        <dbReference type="Pfam" id="PF00535"/>
    </source>
</evidence>
<dbReference type="GO" id="GO:0016740">
    <property type="term" value="F:transferase activity"/>
    <property type="evidence" value="ECO:0007669"/>
    <property type="project" value="UniProtKB-KW"/>
</dbReference>
<evidence type="ECO:0000313" key="2">
    <source>
        <dbReference type="EMBL" id="RGE46048.1"/>
    </source>
</evidence>
<feature type="domain" description="Glycosyltransferase 2-like" evidence="1">
    <location>
        <begin position="5"/>
        <end position="106"/>
    </location>
</feature>
<dbReference type="InterPro" id="IPR029044">
    <property type="entry name" value="Nucleotide-diphossugar_trans"/>
</dbReference>
<dbReference type="Pfam" id="PF00535">
    <property type="entry name" value="Glycos_transf_2"/>
    <property type="match status" value="1"/>
</dbReference>
<dbReference type="EMBL" id="QURR01000005">
    <property type="protein sequence ID" value="RGE46048.1"/>
    <property type="molecule type" value="Genomic_DNA"/>
</dbReference>
<sequence length="132" mass="14296">MTYISVVIPTYDRIELTLRAIDSVKTKNPELVEIIVVDDAGKDVFFFPSHNNKNGVSVQVVRMSVNSGAGLARMRGVESASGQYVAFLDSDDEYVEGWIDSLISHSGGGGGILFVGRSIGGKKICVIVRKFL</sequence>
<dbReference type="PANTHER" id="PTHR43685:SF2">
    <property type="entry name" value="GLYCOSYLTRANSFERASE 2-LIKE DOMAIN-CONTAINING PROTEIN"/>
    <property type="match status" value="1"/>
</dbReference>
<dbReference type="InterPro" id="IPR001173">
    <property type="entry name" value="Glyco_trans_2-like"/>
</dbReference>
<dbReference type="CDD" id="cd00761">
    <property type="entry name" value="Glyco_tranf_GTA_type"/>
    <property type="match status" value="1"/>
</dbReference>
<protein>
    <submittedName>
        <fullName evidence="2">Glycosyltransferase family 2 protein</fullName>
    </submittedName>
</protein>
<dbReference type="PANTHER" id="PTHR43685">
    <property type="entry name" value="GLYCOSYLTRANSFERASE"/>
    <property type="match status" value="1"/>
</dbReference>
<comment type="caution">
    <text evidence="2">The sequence shown here is derived from an EMBL/GenBank/DDBJ whole genome shotgun (WGS) entry which is preliminary data.</text>
</comment>
<dbReference type="InterPro" id="IPR050834">
    <property type="entry name" value="Glycosyltransf_2"/>
</dbReference>
<dbReference type="Gene3D" id="3.90.550.10">
    <property type="entry name" value="Spore Coat Polysaccharide Biosynthesis Protein SpsA, Chain A"/>
    <property type="match status" value="1"/>
</dbReference>
<reference evidence="2 3" key="1">
    <citation type="submission" date="2018-08" db="EMBL/GenBank/DDBJ databases">
        <title>Comamonas testosteroni strain SWCO2.</title>
        <authorList>
            <person name="Jiang N."/>
            <person name="Zhang X.Z."/>
        </authorList>
    </citation>
    <scope>NUCLEOTIDE SEQUENCE [LARGE SCALE GENOMIC DNA]</scope>
    <source>
        <strain evidence="2 3">SWCO2</strain>
    </source>
</reference>
<dbReference type="Proteomes" id="UP000261948">
    <property type="component" value="Unassembled WGS sequence"/>
</dbReference>
<proteinExistence type="predicted"/>
<dbReference type="AlphaFoldDB" id="A0A373FPG8"/>
<accession>A0A373FPG8</accession>
<dbReference type="OrthoDB" id="433681at2"/>
<name>A0A373FPG8_COMTE</name>